<feature type="region of interest" description="Disordered" evidence="1">
    <location>
        <begin position="1"/>
        <end position="29"/>
    </location>
</feature>
<name>A0A6J4MTG1_9ACTN</name>
<feature type="non-terminal residue" evidence="2">
    <location>
        <position position="29"/>
    </location>
</feature>
<organism evidence="2">
    <name type="scientific">uncultured Nocardioidaceae bacterium</name>
    <dbReference type="NCBI Taxonomy" id="253824"/>
    <lineage>
        <taxon>Bacteria</taxon>
        <taxon>Bacillati</taxon>
        <taxon>Actinomycetota</taxon>
        <taxon>Actinomycetes</taxon>
        <taxon>Propionibacteriales</taxon>
        <taxon>Nocardioidaceae</taxon>
        <taxon>environmental samples</taxon>
    </lineage>
</organism>
<evidence type="ECO:0000256" key="1">
    <source>
        <dbReference type="SAM" id="MobiDB-lite"/>
    </source>
</evidence>
<gene>
    <name evidence="2" type="ORF">AVDCRST_MAG21-166</name>
</gene>
<sequence length="29" mass="3141">ASTPHTPSGRSSTRRPRSWSPACDRGKSD</sequence>
<dbReference type="AlphaFoldDB" id="A0A6J4MTG1"/>
<reference evidence="2" key="1">
    <citation type="submission" date="2020-02" db="EMBL/GenBank/DDBJ databases">
        <authorList>
            <person name="Meier V. D."/>
        </authorList>
    </citation>
    <scope>NUCLEOTIDE SEQUENCE</scope>
    <source>
        <strain evidence="2">AVDCRST_MAG21</strain>
    </source>
</reference>
<feature type="non-terminal residue" evidence="2">
    <location>
        <position position="1"/>
    </location>
</feature>
<dbReference type="EMBL" id="CADCUL010000034">
    <property type="protein sequence ID" value="CAA9366498.1"/>
    <property type="molecule type" value="Genomic_DNA"/>
</dbReference>
<accession>A0A6J4MTG1</accession>
<evidence type="ECO:0000313" key="2">
    <source>
        <dbReference type="EMBL" id="CAA9366498.1"/>
    </source>
</evidence>
<proteinExistence type="predicted"/>
<protein>
    <submittedName>
        <fullName evidence="2">Uncharacterized protein</fullName>
    </submittedName>
</protein>
<feature type="compositionally biased region" description="Low complexity" evidence="1">
    <location>
        <begin position="1"/>
        <end position="11"/>
    </location>
</feature>